<sequence length="143" mass="15100">MTRSAAASTISSQAALAQNDWQGRLRSPVALSSRMRSSTRAWGVVPQFQAGDLYSNDTGFGVGDERAYPHAVGVGEPQLCTGVGAFFTQNESGVGRPATEVTRSVASATQAPSRIPPSVSIAGYRAWPRLRVSRASWTRASTG</sequence>
<accession>A0A1E3RM86</accession>
<gene>
    <name evidence="1" type="ORF">BHQ17_16935</name>
</gene>
<keyword evidence="2" id="KW-1185">Reference proteome</keyword>
<proteinExistence type="predicted"/>
<dbReference type="AlphaFoldDB" id="A0A1E3RM86"/>
<evidence type="ECO:0000313" key="2">
    <source>
        <dbReference type="Proteomes" id="UP000094243"/>
    </source>
</evidence>
<evidence type="ECO:0000313" key="1">
    <source>
        <dbReference type="EMBL" id="ODQ91003.1"/>
    </source>
</evidence>
<organism evidence="1 2">
    <name type="scientific">Mycolicibacterium holsaticum</name>
    <dbReference type="NCBI Taxonomy" id="152142"/>
    <lineage>
        <taxon>Bacteria</taxon>
        <taxon>Bacillati</taxon>
        <taxon>Actinomycetota</taxon>
        <taxon>Actinomycetes</taxon>
        <taxon>Mycobacteriales</taxon>
        <taxon>Mycobacteriaceae</taxon>
        <taxon>Mycolicibacterium</taxon>
    </lineage>
</organism>
<dbReference type="EMBL" id="MIGZ01000102">
    <property type="protein sequence ID" value="ODQ91003.1"/>
    <property type="molecule type" value="Genomic_DNA"/>
</dbReference>
<reference evidence="2" key="1">
    <citation type="submission" date="2016-09" db="EMBL/GenBank/DDBJ databases">
        <authorList>
            <person name="Greninger A.L."/>
            <person name="Jerome K.R."/>
            <person name="Mcnair B."/>
            <person name="Wallis C."/>
            <person name="Fang F."/>
        </authorList>
    </citation>
    <scope>NUCLEOTIDE SEQUENCE [LARGE SCALE GENOMIC DNA]</scope>
    <source>
        <strain evidence="2">M7</strain>
    </source>
</reference>
<dbReference type="Proteomes" id="UP000094243">
    <property type="component" value="Unassembled WGS sequence"/>
</dbReference>
<name>A0A1E3RM86_9MYCO</name>
<comment type="caution">
    <text evidence="1">The sequence shown here is derived from an EMBL/GenBank/DDBJ whole genome shotgun (WGS) entry which is preliminary data.</text>
</comment>
<protein>
    <submittedName>
        <fullName evidence="1">Uncharacterized protein</fullName>
    </submittedName>
</protein>